<dbReference type="InterPro" id="IPR023214">
    <property type="entry name" value="HAD_sf"/>
</dbReference>
<evidence type="ECO:0000313" key="1">
    <source>
        <dbReference type="EMBL" id="MCC2126274.1"/>
    </source>
</evidence>
<dbReference type="Gene3D" id="3.30.1240.10">
    <property type="match status" value="1"/>
</dbReference>
<dbReference type="PROSITE" id="PS01228">
    <property type="entry name" value="COF_1"/>
    <property type="match status" value="1"/>
</dbReference>
<dbReference type="Proteomes" id="UP001198220">
    <property type="component" value="Unassembled WGS sequence"/>
</dbReference>
<dbReference type="NCBIfam" id="TIGR00099">
    <property type="entry name" value="Cof-subfamily"/>
    <property type="match status" value="1"/>
</dbReference>
<keyword evidence="2" id="KW-1185">Reference proteome</keyword>
<dbReference type="Gene3D" id="3.40.50.1000">
    <property type="entry name" value="HAD superfamily/HAD-like"/>
    <property type="match status" value="1"/>
</dbReference>
<accession>A0AAE3DCE4</accession>
<dbReference type="InterPro" id="IPR036412">
    <property type="entry name" value="HAD-like_sf"/>
</dbReference>
<dbReference type="NCBIfam" id="TIGR01484">
    <property type="entry name" value="HAD-SF-IIB"/>
    <property type="match status" value="1"/>
</dbReference>
<dbReference type="GO" id="GO:0016791">
    <property type="term" value="F:phosphatase activity"/>
    <property type="evidence" value="ECO:0007669"/>
    <property type="project" value="UniProtKB-ARBA"/>
</dbReference>
<dbReference type="SFLD" id="SFLDS00003">
    <property type="entry name" value="Haloacid_Dehalogenase"/>
    <property type="match status" value="1"/>
</dbReference>
<gene>
    <name evidence="1" type="ORF">LKD36_08780</name>
</gene>
<dbReference type="SFLD" id="SFLDG01140">
    <property type="entry name" value="C2.B:_Phosphomannomutase_and_P"/>
    <property type="match status" value="1"/>
</dbReference>
<reference evidence="1 2" key="1">
    <citation type="submission" date="2021-10" db="EMBL/GenBank/DDBJ databases">
        <title>Anaerobic single-cell dispensing facilitates the cultivation of human gut bacteria.</title>
        <authorList>
            <person name="Afrizal A."/>
        </authorList>
    </citation>
    <scope>NUCLEOTIDE SEQUENCE [LARGE SCALE GENOMIC DNA]</scope>
    <source>
        <strain evidence="1 2">CLA-AA-H276</strain>
    </source>
</reference>
<dbReference type="GO" id="GO:0005829">
    <property type="term" value="C:cytosol"/>
    <property type="evidence" value="ECO:0007669"/>
    <property type="project" value="TreeGrafter"/>
</dbReference>
<name>A0AAE3DCE4_9FIRM</name>
<comment type="caution">
    <text evidence="1">The sequence shown here is derived from an EMBL/GenBank/DDBJ whole genome shotgun (WGS) entry which is preliminary data.</text>
</comment>
<organism evidence="1 2">
    <name type="scientific">Hominiventricola filiformis</name>
    <dbReference type="NCBI Taxonomy" id="2885352"/>
    <lineage>
        <taxon>Bacteria</taxon>
        <taxon>Bacillati</taxon>
        <taxon>Bacillota</taxon>
        <taxon>Clostridia</taxon>
        <taxon>Lachnospirales</taxon>
        <taxon>Lachnospiraceae</taxon>
        <taxon>Hominiventricola</taxon>
    </lineage>
</organism>
<sequence length="282" mass="32371">MYNKKRKAIFFDIDGTLLASGEGIHESVREALKKVRNHGHQIFIATGRAWCCLPEELQDVELDGLIASAGSDIWFHGQNVYRQSLSPDLIEHTCQILKEMDAVYLLEGFDRIYVSEKAQRILLGKEVLPNDNPELVRWKKYFRQKPNLYPIEEWTPDGEKVPKITFMLFQKEQVEKVKEIMSEHFHVVFFPAAYDDFWNGELISRTADKGTAIQKAAELLHIGIEDTIAFGDSMNDYEMIEKAGCGVVMANGDEYLKTIADRICESVQEDGVVRELERMHLI</sequence>
<dbReference type="AlphaFoldDB" id="A0AAE3DCE4"/>
<proteinExistence type="predicted"/>
<dbReference type="PROSITE" id="PS01229">
    <property type="entry name" value="COF_2"/>
    <property type="match status" value="1"/>
</dbReference>
<dbReference type="InterPro" id="IPR006379">
    <property type="entry name" value="HAD-SF_hydro_IIB"/>
</dbReference>
<dbReference type="SUPFAM" id="SSF56784">
    <property type="entry name" value="HAD-like"/>
    <property type="match status" value="1"/>
</dbReference>
<dbReference type="PANTHER" id="PTHR10000:SF8">
    <property type="entry name" value="HAD SUPERFAMILY HYDROLASE-LIKE, TYPE 3"/>
    <property type="match status" value="1"/>
</dbReference>
<evidence type="ECO:0000313" key="2">
    <source>
        <dbReference type="Proteomes" id="UP001198220"/>
    </source>
</evidence>
<protein>
    <submittedName>
        <fullName evidence="1">HAD family hydrolase</fullName>
    </submittedName>
</protein>
<dbReference type="InterPro" id="IPR000150">
    <property type="entry name" value="Cof"/>
</dbReference>
<dbReference type="Pfam" id="PF08282">
    <property type="entry name" value="Hydrolase_3"/>
    <property type="match status" value="1"/>
</dbReference>
<dbReference type="PANTHER" id="PTHR10000">
    <property type="entry name" value="PHOSPHOSERINE PHOSPHATASE"/>
    <property type="match status" value="1"/>
</dbReference>
<dbReference type="EMBL" id="JAJEPS010000007">
    <property type="protein sequence ID" value="MCC2126274.1"/>
    <property type="molecule type" value="Genomic_DNA"/>
</dbReference>
<dbReference type="RefSeq" id="WP_308459383.1">
    <property type="nucleotide sequence ID" value="NZ_JAJEPS010000007.1"/>
</dbReference>
<dbReference type="GO" id="GO:0000287">
    <property type="term" value="F:magnesium ion binding"/>
    <property type="evidence" value="ECO:0007669"/>
    <property type="project" value="TreeGrafter"/>
</dbReference>
<keyword evidence="1" id="KW-0378">Hydrolase</keyword>